<dbReference type="OrthoDB" id="10011551at2759"/>
<keyword evidence="6" id="KW-0297">G-protein coupled receptor</keyword>
<keyword evidence="6" id="KW-0675">Receptor</keyword>
<organism evidence="8 9">
    <name type="scientific">Branchiostoma lanceolatum</name>
    <name type="common">Common lancelet</name>
    <name type="synonym">Amphioxus lanceolatum</name>
    <dbReference type="NCBI Taxonomy" id="7740"/>
    <lineage>
        <taxon>Eukaryota</taxon>
        <taxon>Metazoa</taxon>
        <taxon>Chordata</taxon>
        <taxon>Cephalochordata</taxon>
        <taxon>Leptocardii</taxon>
        <taxon>Amphioxiformes</taxon>
        <taxon>Branchiostomatidae</taxon>
        <taxon>Branchiostoma</taxon>
    </lineage>
</organism>
<evidence type="ECO:0000256" key="4">
    <source>
        <dbReference type="ARBA" id="ARBA00022989"/>
    </source>
</evidence>
<evidence type="ECO:0000256" key="2">
    <source>
        <dbReference type="ARBA" id="ARBA00022475"/>
    </source>
</evidence>
<sequence>MNDSMVVFSGLNSTTYETFWPCVRWHLENWMDYDLALAACSHLPDPFQVENRKIGIASAVVGAASLLMNGVVLCGIVRNHHLTEPMYMFVANLAVADCVAGLFSFFFCAIFYWEVMRPLTVLELLCLFFFVLVLSAVGVVLLSVDRYLAIFYPIFYKTRMSGRHVAVSLGIAWPVCAVVCLSPLMGWNCIDSETENCIRNAPVNYLVLINAILAVAVIVVVFVNVRIFIVLKQRFSRAVPLEQPQENLPAARRREQRVAAREQRQLKLSLKTAVTVVMIAAMLIIIWLPICVGFVRGILCHANEECATEARPYWGLLIAFCGSVVIPVIYAFRIKTIREALVRRTRRITNAVRERLG</sequence>
<comment type="similarity">
    <text evidence="6">Belongs to the G-protein coupled receptor 1 family.</text>
</comment>
<dbReference type="Gene3D" id="1.20.1070.10">
    <property type="entry name" value="Rhodopsin 7-helix transmembrane proteins"/>
    <property type="match status" value="1"/>
</dbReference>
<dbReference type="GO" id="GO:0005886">
    <property type="term" value="C:plasma membrane"/>
    <property type="evidence" value="ECO:0007669"/>
    <property type="project" value="UniProtKB-SubCell"/>
</dbReference>
<keyword evidence="2" id="KW-1003">Cell membrane</keyword>
<evidence type="ECO:0000256" key="6">
    <source>
        <dbReference type="RuleBase" id="RU000688"/>
    </source>
</evidence>
<protein>
    <submittedName>
        <fullName evidence="8">ADORA2B protein</fullName>
    </submittedName>
</protein>
<evidence type="ECO:0000313" key="9">
    <source>
        <dbReference type="Proteomes" id="UP000838412"/>
    </source>
</evidence>
<feature type="transmembrane region" description="Helical" evidence="7">
    <location>
        <begin position="165"/>
        <end position="185"/>
    </location>
</feature>
<keyword evidence="6" id="KW-0807">Transducer</keyword>
<evidence type="ECO:0000313" key="8">
    <source>
        <dbReference type="EMBL" id="CAH1270467.1"/>
    </source>
</evidence>
<feature type="transmembrane region" description="Helical" evidence="7">
    <location>
        <begin position="89"/>
        <end position="113"/>
    </location>
</feature>
<gene>
    <name evidence="8" type="primary">ADORA2B</name>
    <name evidence="8" type="ORF">BLAG_LOCUS22748</name>
</gene>
<keyword evidence="5 7" id="KW-0472">Membrane</keyword>
<dbReference type="Pfam" id="PF00001">
    <property type="entry name" value="7tm_1"/>
    <property type="match status" value="1"/>
</dbReference>
<evidence type="ECO:0000256" key="5">
    <source>
        <dbReference type="ARBA" id="ARBA00023136"/>
    </source>
</evidence>
<feature type="transmembrane region" description="Helical" evidence="7">
    <location>
        <begin position="205"/>
        <end position="229"/>
    </location>
</feature>
<evidence type="ECO:0000256" key="7">
    <source>
        <dbReference type="SAM" id="Phobius"/>
    </source>
</evidence>
<evidence type="ECO:0000256" key="1">
    <source>
        <dbReference type="ARBA" id="ARBA00004651"/>
    </source>
</evidence>
<dbReference type="Proteomes" id="UP000838412">
    <property type="component" value="Chromosome 7"/>
</dbReference>
<comment type="subcellular location">
    <subcellularLocation>
        <location evidence="1">Cell membrane</location>
        <topology evidence="1">Multi-pass membrane protein</topology>
    </subcellularLocation>
</comment>
<keyword evidence="9" id="KW-1185">Reference proteome</keyword>
<feature type="transmembrane region" description="Helical" evidence="7">
    <location>
        <begin position="273"/>
        <end position="299"/>
    </location>
</feature>
<name>A0A8K0ACX8_BRALA</name>
<dbReference type="SUPFAM" id="SSF81321">
    <property type="entry name" value="Family A G protein-coupled receptor-like"/>
    <property type="match status" value="1"/>
</dbReference>
<dbReference type="EMBL" id="OV696692">
    <property type="protein sequence ID" value="CAH1270467.1"/>
    <property type="molecule type" value="Genomic_DNA"/>
</dbReference>
<keyword evidence="4 7" id="KW-1133">Transmembrane helix</keyword>
<evidence type="ECO:0000256" key="3">
    <source>
        <dbReference type="ARBA" id="ARBA00022692"/>
    </source>
</evidence>
<feature type="transmembrane region" description="Helical" evidence="7">
    <location>
        <begin position="311"/>
        <end position="332"/>
    </location>
</feature>
<dbReference type="PROSITE" id="PS00237">
    <property type="entry name" value="G_PROTEIN_RECEP_F1_1"/>
    <property type="match status" value="1"/>
</dbReference>
<feature type="transmembrane region" description="Helical" evidence="7">
    <location>
        <begin position="54"/>
        <end position="77"/>
    </location>
</feature>
<accession>A0A8K0ACX8</accession>
<dbReference type="InterPro" id="IPR000276">
    <property type="entry name" value="GPCR_Rhodpsn"/>
</dbReference>
<dbReference type="AlphaFoldDB" id="A0A8K0ACX8"/>
<keyword evidence="3 6" id="KW-0812">Transmembrane</keyword>
<reference evidence="8" key="1">
    <citation type="submission" date="2022-01" db="EMBL/GenBank/DDBJ databases">
        <authorList>
            <person name="Braso-Vives M."/>
        </authorList>
    </citation>
    <scope>NUCLEOTIDE SEQUENCE</scope>
</reference>
<feature type="transmembrane region" description="Helical" evidence="7">
    <location>
        <begin position="119"/>
        <end position="144"/>
    </location>
</feature>
<dbReference type="PRINTS" id="PR00237">
    <property type="entry name" value="GPCRRHODOPSN"/>
</dbReference>
<proteinExistence type="inferred from homology"/>
<dbReference type="GO" id="GO:0004930">
    <property type="term" value="F:G protein-coupled receptor activity"/>
    <property type="evidence" value="ECO:0007669"/>
    <property type="project" value="UniProtKB-KW"/>
</dbReference>
<dbReference type="PANTHER" id="PTHR22750">
    <property type="entry name" value="G-PROTEIN COUPLED RECEPTOR"/>
    <property type="match status" value="1"/>
</dbReference>